<keyword evidence="2" id="KW-0238">DNA-binding</keyword>
<dbReference type="PROSITE" id="PS51005">
    <property type="entry name" value="NAC"/>
    <property type="match status" value="2"/>
</dbReference>
<dbReference type="SUPFAM" id="SSF101941">
    <property type="entry name" value="NAC domain"/>
    <property type="match status" value="2"/>
</dbReference>
<evidence type="ECO:0000313" key="7">
    <source>
        <dbReference type="EMBL" id="CAA7060480.1"/>
    </source>
</evidence>
<keyword evidence="8" id="KW-1185">Reference proteome</keyword>
<comment type="caution">
    <text evidence="7">The sequence shown here is derived from an EMBL/GenBank/DDBJ whole genome shotgun (WGS) entry which is preliminary data.</text>
</comment>
<dbReference type="InterPro" id="IPR003441">
    <property type="entry name" value="NAC-dom"/>
</dbReference>
<organism evidence="7 8">
    <name type="scientific">Microthlaspi erraticum</name>
    <dbReference type="NCBI Taxonomy" id="1685480"/>
    <lineage>
        <taxon>Eukaryota</taxon>
        <taxon>Viridiplantae</taxon>
        <taxon>Streptophyta</taxon>
        <taxon>Embryophyta</taxon>
        <taxon>Tracheophyta</taxon>
        <taxon>Spermatophyta</taxon>
        <taxon>Magnoliopsida</taxon>
        <taxon>eudicotyledons</taxon>
        <taxon>Gunneridae</taxon>
        <taxon>Pentapetalae</taxon>
        <taxon>rosids</taxon>
        <taxon>malvids</taxon>
        <taxon>Brassicales</taxon>
        <taxon>Brassicaceae</taxon>
        <taxon>Coluteocarpeae</taxon>
        <taxon>Microthlaspi</taxon>
    </lineage>
</organism>
<dbReference type="GO" id="GO:0003677">
    <property type="term" value="F:DNA binding"/>
    <property type="evidence" value="ECO:0007669"/>
    <property type="project" value="UniProtKB-KW"/>
</dbReference>
<protein>
    <recommendedName>
        <fullName evidence="6">NAC domain-containing protein</fullName>
    </recommendedName>
</protein>
<feature type="region of interest" description="Disordered" evidence="5">
    <location>
        <begin position="450"/>
        <end position="476"/>
    </location>
</feature>
<feature type="region of interest" description="Disordered" evidence="5">
    <location>
        <begin position="490"/>
        <end position="511"/>
    </location>
</feature>
<keyword evidence="4" id="KW-0539">Nucleus</keyword>
<evidence type="ECO:0000256" key="2">
    <source>
        <dbReference type="ARBA" id="ARBA00023125"/>
    </source>
</evidence>
<dbReference type="Gene3D" id="2.170.150.80">
    <property type="entry name" value="NAC domain"/>
    <property type="match status" value="2"/>
</dbReference>
<dbReference type="InterPro" id="IPR036093">
    <property type="entry name" value="NAC_dom_sf"/>
</dbReference>
<dbReference type="AlphaFoldDB" id="A0A6D2L1R8"/>
<evidence type="ECO:0000313" key="8">
    <source>
        <dbReference type="Proteomes" id="UP000467841"/>
    </source>
</evidence>
<feature type="domain" description="NAC" evidence="6">
    <location>
        <begin position="51"/>
        <end position="203"/>
    </location>
</feature>
<feature type="region of interest" description="Disordered" evidence="5">
    <location>
        <begin position="210"/>
        <end position="238"/>
    </location>
</feature>
<dbReference type="Pfam" id="PF02365">
    <property type="entry name" value="NAM"/>
    <property type="match status" value="2"/>
</dbReference>
<dbReference type="EMBL" id="CACVBM020001829">
    <property type="protein sequence ID" value="CAA7060480.1"/>
    <property type="molecule type" value="Genomic_DNA"/>
</dbReference>
<evidence type="ECO:0000259" key="6">
    <source>
        <dbReference type="PROSITE" id="PS51005"/>
    </source>
</evidence>
<keyword evidence="1" id="KW-0805">Transcription regulation</keyword>
<reference evidence="7" key="1">
    <citation type="submission" date="2020-01" db="EMBL/GenBank/DDBJ databases">
        <authorList>
            <person name="Mishra B."/>
        </authorList>
    </citation>
    <scope>NUCLEOTIDE SEQUENCE [LARGE SCALE GENOMIC DNA]</scope>
</reference>
<feature type="domain" description="NAC" evidence="6">
    <location>
        <begin position="244"/>
        <end position="399"/>
    </location>
</feature>
<evidence type="ECO:0000256" key="3">
    <source>
        <dbReference type="ARBA" id="ARBA00023163"/>
    </source>
</evidence>
<gene>
    <name evidence="7" type="ORF">MERR_LOCUS47716</name>
</gene>
<feature type="compositionally biased region" description="Basic and acidic residues" evidence="5">
    <location>
        <begin position="210"/>
        <end position="233"/>
    </location>
</feature>
<proteinExistence type="predicted"/>
<dbReference type="PANTHER" id="PTHR31714">
    <property type="entry name" value="F-BOX ASSOCIATED UBIQUITINATION EFFECTOR FAMILY PROTEIN-RELATED"/>
    <property type="match status" value="1"/>
</dbReference>
<dbReference type="GO" id="GO:0006355">
    <property type="term" value="P:regulation of DNA-templated transcription"/>
    <property type="evidence" value="ECO:0007669"/>
    <property type="project" value="InterPro"/>
</dbReference>
<evidence type="ECO:0000256" key="5">
    <source>
        <dbReference type="SAM" id="MobiDB-lite"/>
    </source>
</evidence>
<dbReference type="OrthoDB" id="1107504at2759"/>
<sequence length="586" mass="68211">MMMMPPRNKCKERSSPEPQKQPPSPKHDPYMPSSSSSSPAVDNFTYPFYPPGPGVRFVPNDEEIIFILNYWRSFPEHFINSRPNLPVHRVNIYHSNPQQLSEEYKKGNLKEWFFLSERTKSSNGGKRQKRSDNGGYWHATVAAKKIEAGDDVVGYKTSLVYYVRKPSNAVKTDWLMHEYWLEPSQDNQTRTEVDYSLCKIYLSPTAINKKKQESVQDSEEKVEPHQPQAEEQHQLPLSSSSPFHLPGYQFVPNDEDIIFILFNWKTFPQGYIKPWLYFPVYHVNIYESNPHQLSVKYKKGNREEWFFMFKRTKTCKGGKRQRRGDNGGGYWHATTATKKIKAGEEIVGYKTALAYNIGKPSDGRKRNWLMHEYWLDPKPSQESDNETVECCFLCKIYLSPMAKRKKQEEGVDASEEKVEQPSNVAFQLPQVQQKQPTNVAFQLPLVQQKQPTNAAFQQPQEQEQQLSNVEFQQPQEREKQPINVAFQQPQVQEKQPSNVADQKPHQPEFCLPPVDSLQPQAEEEEKWPMPFISDELYQMLNDHNIPDDVDGLFPPYDDLFTPEDRARFLDEIAREALLKKPNTLLN</sequence>
<evidence type="ECO:0000256" key="4">
    <source>
        <dbReference type="ARBA" id="ARBA00023242"/>
    </source>
</evidence>
<feature type="compositionally biased region" description="Polar residues" evidence="5">
    <location>
        <begin position="490"/>
        <end position="500"/>
    </location>
</feature>
<feature type="region of interest" description="Disordered" evidence="5">
    <location>
        <begin position="1"/>
        <end position="38"/>
    </location>
</feature>
<accession>A0A6D2L1R8</accession>
<evidence type="ECO:0000256" key="1">
    <source>
        <dbReference type="ARBA" id="ARBA00023015"/>
    </source>
</evidence>
<keyword evidence="3" id="KW-0804">Transcription</keyword>
<dbReference type="Proteomes" id="UP000467841">
    <property type="component" value="Unassembled WGS sequence"/>
</dbReference>
<dbReference type="PANTHER" id="PTHR31714:SF10">
    <property type="entry name" value="F-BOX ASSOCIATED UBIQUITINATION EFFECTOR FAMILY PROTEIN-RELATED"/>
    <property type="match status" value="1"/>
</dbReference>
<name>A0A6D2L1R8_9BRAS</name>